<feature type="non-terminal residue" evidence="1">
    <location>
        <position position="1"/>
    </location>
</feature>
<comment type="caution">
    <text evidence="1">The sequence shown here is derived from an EMBL/GenBank/DDBJ whole genome shotgun (WGS) entry which is preliminary data.</text>
</comment>
<evidence type="ECO:0000313" key="1">
    <source>
        <dbReference type="EMBL" id="GFD60021.1"/>
    </source>
</evidence>
<feature type="non-terminal residue" evidence="1">
    <location>
        <position position="81"/>
    </location>
</feature>
<accession>A0A699XSX7</accession>
<sequence>LGNGALAGNVADVEVVVLLRFALLYPELHIGQHLVEQLLVYGEAGLLGFEQEVGGVGRGPPVVVVAAGPVAEATVVELHAL</sequence>
<proteinExistence type="predicted"/>
<dbReference type="EMBL" id="BKCJ011872487">
    <property type="protein sequence ID" value="GFD60021.1"/>
    <property type="molecule type" value="Genomic_DNA"/>
</dbReference>
<dbReference type="AlphaFoldDB" id="A0A699XSX7"/>
<gene>
    <name evidence="1" type="ORF">Tci_931990</name>
</gene>
<reference evidence="1" key="1">
    <citation type="journal article" date="2019" name="Sci. Rep.">
        <title>Draft genome of Tanacetum cinerariifolium, the natural source of mosquito coil.</title>
        <authorList>
            <person name="Yamashiro T."/>
            <person name="Shiraishi A."/>
            <person name="Satake H."/>
            <person name="Nakayama K."/>
        </authorList>
    </citation>
    <scope>NUCLEOTIDE SEQUENCE</scope>
</reference>
<protein>
    <submittedName>
        <fullName evidence="1">Uncharacterized protein</fullName>
    </submittedName>
</protein>
<name>A0A699XSX7_TANCI</name>
<organism evidence="1">
    <name type="scientific">Tanacetum cinerariifolium</name>
    <name type="common">Dalmatian daisy</name>
    <name type="synonym">Chrysanthemum cinerariifolium</name>
    <dbReference type="NCBI Taxonomy" id="118510"/>
    <lineage>
        <taxon>Eukaryota</taxon>
        <taxon>Viridiplantae</taxon>
        <taxon>Streptophyta</taxon>
        <taxon>Embryophyta</taxon>
        <taxon>Tracheophyta</taxon>
        <taxon>Spermatophyta</taxon>
        <taxon>Magnoliopsida</taxon>
        <taxon>eudicotyledons</taxon>
        <taxon>Gunneridae</taxon>
        <taxon>Pentapetalae</taxon>
        <taxon>asterids</taxon>
        <taxon>campanulids</taxon>
        <taxon>Asterales</taxon>
        <taxon>Asteraceae</taxon>
        <taxon>Asteroideae</taxon>
        <taxon>Anthemideae</taxon>
        <taxon>Anthemidinae</taxon>
        <taxon>Tanacetum</taxon>
    </lineage>
</organism>